<protein>
    <submittedName>
        <fullName evidence="1">Uncharacterized protein</fullName>
    </submittedName>
</protein>
<proteinExistence type="predicted"/>
<accession>A0ABM9H2F7</accession>
<dbReference type="Proteomes" id="UP001154015">
    <property type="component" value="Unassembled WGS sequence"/>
</dbReference>
<organism evidence="1 2">
    <name type="scientific">Streptomyces globisporus</name>
    <dbReference type="NCBI Taxonomy" id="1908"/>
    <lineage>
        <taxon>Bacteria</taxon>
        <taxon>Bacillati</taxon>
        <taxon>Actinomycetota</taxon>
        <taxon>Actinomycetes</taxon>
        <taxon>Kitasatosporales</taxon>
        <taxon>Streptomycetaceae</taxon>
        <taxon>Streptomyces</taxon>
    </lineage>
</organism>
<evidence type="ECO:0000313" key="1">
    <source>
        <dbReference type="EMBL" id="CAH9417783.1"/>
    </source>
</evidence>
<evidence type="ECO:0000313" key="2">
    <source>
        <dbReference type="Proteomes" id="UP001154015"/>
    </source>
</evidence>
<sequence length="31" mass="3777">MIGWTAIHYKKIQRFTAPHFPDWGWKRNGYA</sequence>
<name>A0ABM9H2F7_STRGL</name>
<comment type="caution">
    <text evidence="1">The sequence shown here is derived from an EMBL/GenBank/DDBJ whole genome shotgun (WGS) entry which is preliminary data.</text>
</comment>
<reference evidence="1" key="1">
    <citation type="submission" date="2022-03" db="EMBL/GenBank/DDBJ databases">
        <authorList>
            <person name="Leyn A S."/>
        </authorList>
    </citation>
    <scope>NUCLEOTIDE SEQUENCE</scope>
    <source>
        <strain evidence="1">Streptomyces globisporus 4-3</strain>
    </source>
</reference>
<dbReference type="EMBL" id="CAKXYP010000014">
    <property type="protein sequence ID" value="CAH9417783.1"/>
    <property type="molecule type" value="Genomic_DNA"/>
</dbReference>
<keyword evidence="2" id="KW-1185">Reference proteome</keyword>
<gene>
    <name evidence="1" type="ORF">SGL43_04830</name>
</gene>